<accession>A0A0H5C8Q1</accession>
<name>A0A0H5C8Q1_CYBJN</name>
<proteinExistence type="predicted"/>
<evidence type="ECO:0000313" key="2">
    <source>
        <dbReference type="Proteomes" id="UP000038830"/>
    </source>
</evidence>
<organism evidence="1 2">
    <name type="scientific">Cyberlindnera jadinii (strain ATCC 18201 / CBS 1600 / BCRC 20928 / JCM 3617 / NBRC 0987 / NRRL Y-1542)</name>
    <name type="common">Torula yeast</name>
    <name type="synonym">Candida utilis</name>
    <dbReference type="NCBI Taxonomy" id="983966"/>
    <lineage>
        <taxon>Eukaryota</taxon>
        <taxon>Fungi</taxon>
        <taxon>Dikarya</taxon>
        <taxon>Ascomycota</taxon>
        <taxon>Saccharomycotina</taxon>
        <taxon>Saccharomycetes</taxon>
        <taxon>Phaffomycetales</taxon>
        <taxon>Phaffomycetaceae</taxon>
        <taxon>Cyberlindnera</taxon>
    </lineage>
</organism>
<protein>
    <submittedName>
        <fullName evidence="1">Uncharacterized protein</fullName>
    </submittedName>
</protein>
<dbReference type="EMBL" id="CDQK01000006">
    <property type="protein sequence ID" value="CEP24407.1"/>
    <property type="molecule type" value="Genomic_DNA"/>
</dbReference>
<sequence>MATTALWKRQHVARNFTFCSGRMTQWREKSFDSGVDEAKEHVRGFQGHLAGSFVPLLID</sequence>
<gene>
    <name evidence="1" type="ORF">BN1211_5230</name>
</gene>
<reference evidence="2" key="1">
    <citation type="journal article" date="2015" name="J. Biotechnol.">
        <title>The structure of the Cyberlindnera jadinii genome and its relation to Candida utilis analyzed by the occurrence of single nucleotide polymorphisms.</title>
        <authorList>
            <person name="Rupp O."/>
            <person name="Brinkrolf K."/>
            <person name="Buerth C."/>
            <person name="Kunigo M."/>
            <person name="Schneider J."/>
            <person name="Jaenicke S."/>
            <person name="Goesmann A."/>
            <person name="Puehler A."/>
            <person name="Jaeger K.-E."/>
            <person name="Ernst J.F."/>
        </authorList>
    </citation>
    <scope>NUCLEOTIDE SEQUENCE [LARGE SCALE GENOMIC DNA]</scope>
    <source>
        <strain evidence="2">ATCC 18201 / CBS 1600 / BCRC 20928 / JCM 3617 / NBRC 0987 / NRRL Y-1542</strain>
    </source>
</reference>
<dbReference type="Proteomes" id="UP000038830">
    <property type="component" value="Unassembled WGS sequence"/>
</dbReference>
<dbReference type="AlphaFoldDB" id="A0A0H5C8Q1"/>
<evidence type="ECO:0000313" key="1">
    <source>
        <dbReference type="EMBL" id="CEP24407.1"/>
    </source>
</evidence>